<dbReference type="AlphaFoldDB" id="A0A1M3T8W8"/>
<name>A0A1M3T8W8_ASPLC</name>
<gene>
    <name evidence="2" type="ORF">ASPFODRAFT_63375</name>
</gene>
<dbReference type="PANTHER" id="PTHR39596">
    <property type="match status" value="1"/>
</dbReference>
<evidence type="ECO:0000259" key="1">
    <source>
        <dbReference type="Pfam" id="PF06985"/>
    </source>
</evidence>
<dbReference type="OrthoDB" id="2426273at2759"/>
<protein>
    <recommendedName>
        <fullName evidence="1">Heterokaryon incompatibility domain-containing protein</fullName>
    </recommendedName>
</protein>
<feature type="domain" description="Heterokaryon incompatibility" evidence="1">
    <location>
        <begin position="310"/>
        <end position="391"/>
    </location>
</feature>
<sequence>MRASPQVPYLDYKPRYDGGGFDAFPSRCGIDTDKLQRGDLGAHTIDSIIPFLQEWLFFGLLQEVFEVAHVPFRREDFVAKATAIPGQYRISTENLPKYLWSWTANTVWVRDNFGEFDHQKRRVEEVLKLSNLCLNAVIRLQAAQRGTEPATGPVLLSLAIVGESLDSERDTVFLSQREEFYGTLTWETPEFCRKLLLEAGCCMGEVNALRRDFPSVSSLYYLATWDRSASKADHSQCAETCLARQIDEKTYATKHTGEGCSCHHLPIDMTAIFNIVDQGRIPLILFSNGKVRVQQSPSGNIDEDTRPLPYVAISHVWSDGLGNTKANTLPRCQLVKIQQLVNALYQGVYGHRNEVPFWMDTLCVPLESIYRKKAIRAMSEVYMRAEKVLVLDASLQIIDVRAPIHECMMRVVTAPWATRLWTFQEGVLAEQLHFQLCGGTIRPTALEARSQTEGKSHIALANFLCRNKSATELPGESALLRLEIGNDMNTLFRSLRGNFSSPVYLSGVKAMMKILGGHHLRDISPFPNLVRERWGDFPGSTLYNFLPSVGIRTTSKAEDETLCLAGVLGLDVQPLLDCDRADRMKTFLSLLDTIPPDLIFAPGPRLQDAGYGWAATSFLGAIHEPLTQLIQASQLLQPGLLQARGLRVVLPGLRVRKSVLPESDVVFAFDGYLRMKLQLTPGGRWSTYNGSHGLMVVMSQYTERGAVVLLEERLEGTWYVKFQELLTVEVYESGFEQSVSAEELDDDTVWCVN</sequence>
<dbReference type="PANTHER" id="PTHR39596:SF2">
    <property type="entry name" value="HET DOMAIN PROTEIN (AFU_ORTHOLOGUE AFUA_1G17550)-RELATED"/>
    <property type="match status" value="1"/>
</dbReference>
<reference evidence="3" key="1">
    <citation type="journal article" date="2017" name="Genome Biol.">
        <title>Comparative genomics reveals high biological diversity and specific adaptations in the industrially and medically important fungal genus Aspergillus.</title>
        <authorList>
            <person name="de Vries R.P."/>
            <person name="Riley R."/>
            <person name="Wiebenga A."/>
            <person name="Aguilar-Osorio G."/>
            <person name="Amillis S."/>
            <person name="Uchima C.A."/>
            <person name="Anderluh G."/>
            <person name="Asadollahi M."/>
            <person name="Askin M."/>
            <person name="Barry K."/>
            <person name="Battaglia E."/>
            <person name="Bayram O."/>
            <person name="Benocci T."/>
            <person name="Braus-Stromeyer S.A."/>
            <person name="Caldana C."/>
            <person name="Canovas D."/>
            <person name="Cerqueira G.C."/>
            <person name="Chen F."/>
            <person name="Chen W."/>
            <person name="Choi C."/>
            <person name="Clum A."/>
            <person name="Dos Santos R.A."/>
            <person name="Damasio A.R."/>
            <person name="Diallinas G."/>
            <person name="Emri T."/>
            <person name="Fekete E."/>
            <person name="Flipphi M."/>
            <person name="Freyberg S."/>
            <person name="Gallo A."/>
            <person name="Gournas C."/>
            <person name="Habgood R."/>
            <person name="Hainaut M."/>
            <person name="Harispe M.L."/>
            <person name="Henrissat B."/>
            <person name="Hilden K.S."/>
            <person name="Hope R."/>
            <person name="Hossain A."/>
            <person name="Karabika E."/>
            <person name="Karaffa L."/>
            <person name="Karanyi Z."/>
            <person name="Krasevec N."/>
            <person name="Kuo A."/>
            <person name="Kusch H."/>
            <person name="LaButti K."/>
            <person name="Lagendijk E.L."/>
            <person name="Lapidus A."/>
            <person name="Levasseur A."/>
            <person name="Lindquist E."/>
            <person name="Lipzen A."/>
            <person name="Logrieco A.F."/>
            <person name="MacCabe A."/>
            <person name="Maekelae M.R."/>
            <person name="Malavazi I."/>
            <person name="Melin P."/>
            <person name="Meyer V."/>
            <person name="Mielnichuk N."/>
            <person name="Miskei M."/>
            <person name="Molnar A.P."/>
            <person name="Mule G."/>
            <person name="Ngan C.Y."/>
            <person name="Orejas M."/>
            <person name="Orosz E."/>
            <person name="Ouedraogo J.P."/>
            <person name="Overkamp K.M."/>
            <person name="Park H.-S."/>
            <person name="Perrone G."/>
            <person name="Piumi F."/>
            <person name="Punt P.J."/>
            <person name="Ram A.F."/>
            <person name="Ramon A."/>
            <person name="Rauscher S."/>
            <person name="Record E."/>
            <person name="Riano-Pachon D.M."/>
            <person name="Robert V."/>
            <person name="Roehrig J."/>
            <person name="Ruller R."/>
            <person name="Salamov A."/>
            <person name="Salih N.S."/>
            <person name="Samson R.A."/>
            <person name="Sandor E."/>
            <person name="Sanguinetti M."/>
            <person name="Schuetze T."/>
            <person name="Sepcic K."/>
            <person name="Shelest E."/>
            <person name="Sherlock G."/>
            <person name="Sophianopoulou V."/>
            <person name="Squina F.M."/>
            <person name="Sun H."/>
            <person name="Susca A."/>
            <person name="Todd R.B."/>
            <person name="Tsang A."/>
            <person name="Unkles S.E."/>
            <person name="van de Wiele N."/>
            <person name="van Rossen-Uffink D."/>
            <person name="Oliveira J.V."/>
            <person name="Vesth T.C."/>
            <person name="Visser J."/>
            <person name="Yu J.-H."/>
            <person name="Zhou M."/>
            <person name="Andersen M.R."/>
            <person name="Archer D.B."/>
            <person name="Baker S.E."/>
            <person name="Benoit I."/>
            <person name="Brakhage A.A."/>
            <person name="Braus G.H."/>
            <person name="Fischer R."/>
            <person name="Frisvad J.C."/>
            <person name="Goldman G.H."/>
            <person name="Houbraken J."/>
            <person name="Oakley B."/>
            <person name="Pocsi I."/>
            <person name="Scazzocchio C."/>
            <person name="Seiboth B."/>
            <person name="vanKuyk P.A."/>
            <person name="Wortman J."/>
            <person name="Dyer P.S."/>
            <person name="Grigoriev I.V."/>
        </authorList>
    </citation>
    <scope>NUCLEOTIDE SEQUENCE [LARGE SCALE GENOMIC DNA]</scope>
    <source>
        <strain evidence="3">CBS 106.47</strain>
    </source>
</reference>
<organism evidence="2 3">
    <name type="scientific">Aspergillus luchuensis (strain CBS 106.47)</name>
    <dbReference type="NCBI Taxonomy" id="1137211"/>
    <lineage>
        <taxon>Eukaryota</taxon>
        <taxon>Fungi</taxon>
        <taxon>Dikarya</taxon>
        <taxon>Ascomycota</taxon>
        <taxon>Pezizomycotina</taxon>
        <taxon>Eurotiomycetes</taxon>
        <taxon>Eurotiomycetidae</taxon>
        <taxon>Eurotiales</taxon>
        <taxon>Aspergillaceae</taxon>
        <taxon>Aspergillus</taxon>
        <taxon>Aspergillus subgen. Circumdati</taxon>
    </lineage>
</organism>
<dbReference type="EMBL" id="KV878246">
    <property type="protein sequence ID" value="OJZ83188.1"/>
    <property type="molecule type" value="Genomic_DNA"/>
</dbReference>
<dbReference type="Pfam" id="PF06985">
    <property type="entry name" value="HET"/>
    <property type="match status" value="1"/>
</dbReference>
<accession>A0A1M3T8W8</accession>
<dbReference type="Proteomes" id="UP000184063">
    <property type="component" value="Unassembled WGS sequence"/>
</dbReference>
<dbReference type="VEuPathDB" id="FungiDB:ASPFODRAFT_63375"/>
<evidence type="ECO:0000313" key="2">
    <source>
        <dbReference type="EMBL" id="OJZ83188.1"/>
    </source>
</evidence>
<dbReference type="InterPro" id="IPR010730">
    <property type="entry name" value="HET"/>
</dbReference>
<proteinExistence type="predicted"/>
<evidence type="ECO:0000313" key="3">
    <source>
        <dbReference type="Proteomes" id="UP000184063"/>
    </source>
</evidence>